<reference evidence="3" key="1">
    <citation type="journal article" date="2011" name="Nature">
        <title>Genome sequence and analysis of the tuber crop potato.</title>
        <authorList>
            <consortium name="The Potato Genome Sequencing Consortium"/>
        </authorList>
    </citation>
    <scope>NUCLEOTIDE SEQUENCE [LARGE SCALE GENOMIC DNA]</scope>
    <source>
        <strain evidence="3">cv. DM1-3 516 R44</strain>
    </source>
</reference>
<keyword evidence="1" id="KW-1133">Transmembrane helix</keyword>
<organism evidence="2 3">
    <name type="scientific">Solanum tuberosum</name>
    <name type="common">Potato</name>
    <dbReference type="NCBI Taxonomy" id="4113"/>
    <lineage>
        <taxon>Eukaryota</taxon>
        <taxon>Viridiplantae</taxon>
        <taxon>Streptophyta</taxon>
        <taxon>Embryophyta</taxon>
        <taxon>Tracheophyta</taxon>
        <taxon>Spermatophyta</taxon>
        <taxon>Magnoliopsida</taxon>
        <taxon>eudicotyledons</taxon>
        <taxon>Gunneridae</taxon>
        <taxon>Pentapetalae</taxon>
        <taxon>asterids</taxon>
        <taxon>lamiids</taxon>
        <taxon>Solanales</taxon>
        <taxon>Solanaceae</taxon>
        <taxon>Solanoideae</taxon>
        <taxon>Solaneae</taxon>
        <taxon>Solanum</taxon>
    </lineage>
</organism>
<dbReference type="Proteomes" id="UP000011115">
    <property type="component" value="Unassembled WGS sequence"/>
</dbReference>
<proteinExistence type="predicted"/>
<evidence type="ECO:0000313" key="3">
    <source>
        <dbReference type="Proteomes" id="UP000011115"/>
    </source>
</evidence>
<keyword evidence="1" id="KW-0812">Transmembrane</keyword>
<dbReference type="OrthoDB" id="2747330at2759"/>
<gene>
    <name evidence="2" type="primary">LOC102584763</name>
</gene>
<sequence length="94" mass="10981">MTNIFSEEEHISIEIVVHILTFFPHFLWIYLCRYFYVRQNGDLRQRETADWMGSSKLQQASIVVLVGRPNIRLSLLVHITSATGAHAIPFLFLY</sequence>
<evidence type="ECO:0000313" key="2">
    <source>
        <dbReference type="EnsemblPlants" id="PGSC0003DMT400037974"/>
    </source>
</evidence>
<name>M1B662_SOLTU</name>
<dbReference type="Gramene" id="PGSC0003DMT400037974">
    <property type="protein sequence ID" value="PGSC0003DMT400037974"/>
    <property type="gene ID" value="PGSC0003DMG400014646"/>
</dbReference>
<dbReference type="AlphaFoldDB" id="M1B662"/>
<keyword evidence="3" id="KW-1185">Reference proteome</keyword>
<keyword evidence="1" id="KW-0472">Membrane</keyword>
<feature type="transmembrane region" description="Helical" evidence="1">
    <location>
        <begin position="15"/>
        <end position="36"/>
    </location>
</feature>
<protein>
    <submittedName>
        <fullName evidence="2">Nucellin</fullName>
    </submittedName>
</protein>
<dbReference type="HOGENOM" id="CLU_2390297_0_0_1"/>
<dbReference type="EnsemblPlants" id="PGSC0003DMT400037974">
    <property type="protein sequence ID" value="PGSC0003DMT400037974"/>
    <property type="gene ID" value="PGSC0003DMG400014646"/>
</dbReference>
<reference evidence="2" key="2">
    <citation type="submission" date="2015-06" db="UniProtKB">
        <authorList>
            <consortium name="EnsemblPlants"/>
        </authorList>
    </citation>
    <scope>IDENTIFICATION</scope>
    <source>
        <strain evidence="2">DM1-3 516 R44</strain>
    </source>
</reference>
<dbReference type="ExpressionAtlas" id="M1B662">
    <property type="expression patterns" value="baseline and differential"/>
</dbReference>
<evidence type="ECO:0000256" key="1">
    <source>
        <dbReference type="SAM" id="Phobius"/>
    </source>
</evidence>
<accession>M1B662</accession>